<dbReference type="Pfam" id="PF05694">
    <property type="entry name" value="SBP56"/>
    <property type="match status" value="1"/>
</dbReference>
<accession>A0A7R9MFT2</accession>
<dbReference type="SUPFAM" id="SSF75011">
    <property type="entry name" value="3-carboxy-cis,cis-mucoante lactonizing enzyme"/>
    <property type="match status" value="1"/>
</dbReference>
<sequence>KWETEKVLSIPTKKVNGWLLDDMPALITDILISMDDRYLYVSLWLFGEIRQYDISNTSSPVLVGKCSFGGIISNNSQVREVGSTTIDGDPPRVCIQQKHIVGGPQMLQLSLDGKRLYVTNSLYSVWDKQFFPLMVAEGSVMLMIDVDVEKGGLSINQDFLVDFGKEEFGPVLAHEMRYPGGDCTSDIWI</sequence>
<dbReference type="PANTHER" id="PTHR23300">
    <property type="entry name" value="METHANETHIOL OXIDASE"/>
    <property type="match status" value="1"/>
</dbReference>
<comment type="similarity">
    <text evidence="1">Belongs to the selenium-binding protein family.</text>
</comment>
<evidence type="ECO:0000313" key="4">
    <source>
        <dbReference type="Proteomes" id="UP000728032"/>
    </source>
</evidence>
<dbReference type="EMBL" id="OC929256">
    <property type="protein sequence ID" value="CAD7658173.1"/>
    <property type="molecule type" value="Genomic_DNA"/>
</dbReference>
<evidence type="ECO:0000256" key="1">
    <source>
        <dbReference type="ARBA" id="ARBA00005606"/>
    </source>
</evidence>
<evidence type="ECO:0000313" key="3">
    <source>
        <dbReference type="EMBL" id="CAD7658173.1"/>
    </source>
</evidence>
<feature type="non-terminal residue" evidence="3">
    <location>
        <position position="1"/>
    </location>
</feature>
<evidence type="ECO:0008006" key="5">
    <source>
        <dbReference type="Google" id="ProtNLM"/>
    </source>
</evidence>
<dbReference type="PANTHER" id="PTHR23300:SF0">
    <property type="entry name" value="METHANETHIOL OXIDASE"/>
    <property type="match status" value="1"/>
</dbReference>
<dbReference type="OrthoDB" id="10252446at2759"/>
<keyword evidence="2" id="KW-0711">Selenium</keyword>
<gene>
    <name evidence="3" type="ORF">ONB1V03_LOCUS14797</name>
</gene>
<name>A0A7R9MFT2_9ACAR</name>
<dbReference type="AlphaFoldDB" id="A0A7R9MFT2"/>
<keyword evidence="4" id="KW-1185">Reference proteome</keyword>
<reference evidence="3" key="1">
    <citation type="submission" date="2020-11" db="EMBL/GenBank/DDBJ databases">
        <authorList>
            <person name="Tran Van P."/>
        </authorList>
    </citation>
    <scope>NUCLEOTIDE SEQUENCE</scope>
</reference>
<dbReference type="Proteomes" id="UP000728032">
    <property type="component" value="Unassembled WGS sequence"/>
</dbReference>
<dbReference type="EMBL" id="CAJPVJ010014431">
    <property type="protein sequence ID" value="CAG2175359.1"/>
    <property type="molecule type" value="Genomic_DNA"/>
</dbReference>
<dbReference type="InterPro" id="IPR008826">
    <property type="entry name" value="Se-bd"/>
</dbReference>
<organism evidence="3">
    <name type="scientific">Oppiella nova</name>
    <dbReference type="NCBI Taxonomy" id="334625"/>
    <lineage>
        <taxon>Eukaryota</taxon>
        <taxon>Metazoa</taxon>
        <taxon>Ecdysozoa</taxon>
        <taxon>Arthropoda</taxon>
        <taxon>Chelicerata</taxon>
        <taxon>Arachnida</taxon>
        <taxon>Acari</taxon>
        <taxon>Acariformes</taxon>
        <taxon>Sarcoptiformes</taxon>
        <taxon>Oribatida</taxon>
        <taxon>Brachypylina</taxon>
        <taxon>Oppioidea</taxon>
        <taxon>Oppiidae</taxon>
        <taxon>Oppiella</taxon>
    </lineage>
</organism>
<evidence type="ECO:0000256" key="2">
    <source>
        <dbReference type="ARBA" id="ARBA00023266"/>
    </source>
</evidence>
<dbReference type="GO" id="GO:0008430">
    <property type="term" value="F:selenium binding"/>
    <property type="evidence" value="ECO:0007669"/>
    <property type="project" value="InterPro"/>
</dbReference>
<proteinExistence type="inferred from homology"/>
<protein>
    <recommendedName>
        <fullName evidence="5">Methanethiol oxidase</fullName>
    </recommendedName>
</protein>